<comment type="caution">
    <text evidence="2">The sequence shown here is derived from an EMBL/GenBank/DDBJ whole genome shotgun (WGS) entry which is preliminary data.</text>
</comment>
<dbReference type="Proteomes" id="UP001230253">
    <property type="component" value="Unassembled WGS sequence"/>
</dbReference>
<evidence type="ECO:0000313" key="3">
    <source>
        <dbReference type="Proteomes" id="UP001230253"/>
    </source>
</evidence>
<feature type="transmembrane region" description="Helical" evidence="1">
    <location>
        <begin position="12"/>
        <end position="32"/>
    </location>
</feature>
<keyword evidence="1" id="KW-0472">Membrane</keyword>
<dbReference type="EMBL" id="JAUSUK010000001">
    <property type="protein sequence ID" value="MDQ0324241.1"/>
    <property type="molecule type" value="Genomic_DNA"/>
</dbReference>
<accession>A0ABU0C140</accession>
<organism evidence="2 3">
    <name type="scientific">Rhodopseudomonas julia</name>
    <dbReference type="NCBI Taxonomy" id="200617"/>
    <lineage>
        <taxon>Bacteria</taxon>
        <taxon>Pseudomonadati</taxon>
        <taxon>Pseudomonadota</taxon>
        <taxon>Alphaproteobacteria</taxon>
        <taxon>Hyphomicrobiales</taxon>
        <taxon>Nitrobacteraceae</taxon>
        <taxon>Rhodopseudomonas</taxon>
    </lineage>
</organism>
<evidence type="ECO:0000313" key="2">
    <source>
        <dbReference type="EMBL" id="MDQ0324241.1"/>
    </source>
</evidence>
<evidence type="ECO:0000256" key="1">
    <source>
        <dbReference type="SAM" id="Phobius"/>
    </source>
</evidence>
<reference evidence="2 3" key="1">
    <citation type="submission" date="2023-07" db="EMBL/GenBank/DDBJ databases">
        <title>Genomic Encyclopedia of Type Strains, Phase IV (KMG-IV): sequencing the most valuable type-strain genomes for metagenomic binning, comparative biology and taxonomic classification.</title>
        <authorList>
            <person name="Goeker M."/>
        </authorList>
    </citation>
    <scope>NUCLEOTIDE SEQUENCE [LARGE SCALE GENOMIC DNA]</scope>
    <source>
        <strain evidence="2 3">DSM 11549</strain>
    </source>
</reference>
<keyword evidence="1" id="KW-1133">Transmembrane helix</keyword>
<protein>
    <submittedName>
        <fullName evidence="2">Uncharacterized protein</fullName>
    </submittedName>
</protein>
<proteinExistence type="predicted"/>
<keyword evidence="1" id="KW-0812">Transmembrane</keyword>
<keyword evidence="3" id="KW-1185">Reference proteome</keyword>
<name>A0ABU0C140_9BRAD</name>
<sequence length="41" mass="4240">MASLAGQGRAMLVNLALVAAVVFVCLSLVRLMPTAAPAEQR</sequence>
<gene>
    <name evidence="2" type="ORF">J2R99_000090</name>
</gene>
<dbReference type="RefSeq" id="WP_281275251.1">
    <property type="nucleotide sequence ID" value="NZ_JAUSUK010000001.1"/>
</dbReference>